<dbReference type="SMART" id="SM00382">
    <property type="entry name" value="AAA"/>
    <property type="match status" value="1"/>
</dbReference>
<accession>A0A6C0I5Z8</accession>
<dbReference type="InterPro" id="IPR027417">
    <property type="entry name" value="P-loop_NTPase"/>
</dbReference>
<organism evidence="4">
    <name type="scientific">viral metagenome</name>
    <dbReference type="NCBI Taxonomy" id="1070528"/>
    <lineage>
        <taxon>unclassified sequences</taxon>
        <taxon>metagenomes</taxon>
        <taxon>organismal metagenomes</taxon>
    </lineage>
</organism>
<reference evidence="4" key="1">
    <citation type="journal article" date="2020" name="Nature">
        <title>Giant virus diversity and host interactions through global metagenomics.</title>
        <authorList>
            <person name="Schulz F."/>
            <person name="Roux S."/>
            <person name="Paez-Espino D."/>
            <person name="Jungbluth S."/>
            <person name="Walsh D.A."/>
            <person name="Denef V.J."/>
            <person name="McMahon K.D."/>
            <person name="Konstantinidis K.T."/>
            <person name="Eloe-Fadrosh E.A."/>
            <person name="Kyrpides N.C."/>
            <person name="Woyke T."/>
        </authorList>
    </citation>
    <scope>NUCLEOTIDE SEQUENCE</scope>
    <source>
        <strain evidence="4">GVMAG-M-3300023184-191</strain>
    </source>
</reference>
<evidence type="ECO:0000256" key="2">
    <source>
        <dbReference type="SAM" id="MobiDB-lite"/>
    </source>
</evidence>
<dbReference type="Pfam" id="PF00004">
    <property type="entry name" value="AAA"/>
    <property type="match status" value="1"/>
</dbReference>
<dbReference type="GO" id="GO:0016887">
    <property type="term" value="F:ATP hydrolysis activity"/>
    <property type="evidence" value="ECO:0007669"/>
    <property type="project" value="InterPro"/>
</dbReference>
<dbReference type="AlphaFoldDB" id="A0A6C0I5Z8"/>
<dbReference type="PANTHER" id="PTHR23389">
    <property type="entry name" value="CHROMOSOME TRANSMISSION FIDELITY FACTOR 18"/>
    <property type="match status" value="1"/>
</dbReference>
<dbReference type="SUPFAM" id="SSF52540">
    <property type="entry name" value="P-loop containing nucleoside triphosphate hydrolases"/>
    <property type="match status" value="1"/>
</dbReference>
<dbReference type="EMBL" id="MN740107">
    <property type="protein sequence ID" value="QHT88010.1"/>
    <property type="molecule type" value="Genomic_DNA"/>
</dbReference>
<feature type="compositionally biased region" description="Low complexity" evidence="2">
    <location>
        <begin position="21"/>
        <end position="30"/>
    </location>
</feature>
<dbReference type="GO" id="GO:0005524">
    <property type="term" value="F:ATP binding"/>
    <property type="evidence" value="ECO:0007669"/>
    <property type="project" value="InterPro"/>
</dbReference>
<evidence type="ECO:0000259" key="3">
    <source>
        <dbReference type="SMART" id="SM00382"/>
    </source>
</evidence>
<dbReference type="InterPro" id="IPR003593">
    <property type="entry name" value="AAA+_ATPase"/>
</dbReference>
<feature type="domain" description="AAA+ ATPase" evidence="3">
    <location>
        <begin position="71"/>
        <end position="211"/>
    </location>
</feature>
<dbReference type="GO" id="GO:0003677">
    <property type="term" value="F:DNA binding"/>
    <property type="evidence" value="ECO:0007669"/>
    <property type="project" value="TreeGrafter"/>
</dbReference>
<evidence type="ECO:0000313" key="4">
    <source>
        <dbReference type="EMBL" id="QHT88010.1"/>
    </source>
</evidence>
<sequence length="490" mass="55773">MKLNSKKPKIKRNESMPPPATATTSATTATSIATVEPEPLNYNQVLGREDIAAGVIAALNEFQAKKCDLTIRRGMYIYGNPGVGKTEFVVQLLKGLNYDMVKYDAGDIRNKSIIDLITKHNMSEHSVLSMFQRKPKRIAIVMDEIDGMNNGDKGGINTLIKLMRPKKTKKQRLEDVTMNPIICIGNHHVDKKIRELMKVCVTFEIPMPTLDQVGVVLKSVMHSHDVALHKNVARFIQGDLRKISILSGILNNGSGGSGSGSSSDCHNNTLIQTIFQPKTNNEDSKTIVKKIINTPCKLIEHSALMNETDRTIVGLLWHENVVDALTKLPCQQDAFTFYKDALDNICFADYIDRITFQKQIWQFNEMSSLIKTFYNNKLYHERFKPCPKFNPSEVRFTKVLTKYSTEYNNSLFIQMMCHKFGMDKKDLFSFFLNVFSVNGNNGNDSNKTMDDIIEEFEITKLDIQRMQRYLDKCTYPSEVLQDEVDDDYLD</sequence>
<dbReference type="InterPro" id="IPR003959">
    <property type="entry name" value="ATPase_AAA_core"/>
</dbReference>
<keyword evidence="1" id="KW-0235">DNA replication</keyword>
<dbReference type="CDD" id="cd00009">
    <property type="entry name" value="AAA"/>
    <property type="match status" value="1"/>
</dbReference>
<protein>
    <recommendedName>
        <fullName evidence="3">AAA+ ATPase domain-containing protein</fullName>
    </recommendedName>
</protein>
<feature type="region of interest" description="Disordered" evidence="2">
    <location>
        <begin position="1"/>
        <end position="30"/>
    </location>
</feature>
<proteinExistence type="predicted"/>
<dbReference type="Gene3D" id="3.40.50.300">
    <property type="entry name" value="P-loop containing nucleotide triphosphate hydrolases"/>
    <property type="match status" value="1"/>
</dbReference>
<dbReference type="GO" id="GO:0005634">
    <property type="term" value="C:nucleus"/>
    <property type="evidence" value="ECO:0007669"/>
    <property type="project" value="TreeGrafter"/>
</dbReference>
<dbReference type="GO" id="GO:0006260">
    <property type="term" value="P:DNA replication"/>
    <property type="evidence" value="ECO:0007669"/>
    <property type="project" value="UniProtKB-KW"/>
</dbReference>
<name>A0A6C0I5Z8_9ZZZZ</name>
<evidence type="ECO:0000256" key="1">
    <source>
        <dbReference type="ARBA" id="ARBA00022705"/>
    </source>
</evidence>
<feature type="compositionally biased region" description="Basic residues" evidence="2">
    <location>
        <begin position="1"/>
        <end position="10"/>
    </location>
</feature>
<dbReference type="PANTHER" id="PTHR23389:SF6">
    <property type="entry name" value="REPLICATION FACTOR C SUBUNIT 1"/>
    <property type="match status" value="1"/>
</dbReference>